<dbReference type="InterPro" id="IPR001881">
    <property type="entry name" value="EGF-like_Ca-bd_dom"/>
</dbReference>
<reference evidence="19" key="1">
    <citation type="journal article" date="2023" name="Science">
        <title>Genome structures resolve the early diversification of teleost fishes.</title>
        <authorList>
            <person name="Parey E."/>
            <person name="Louis A."/>
            <person name="Montfort J."/>
            <person name="Bouchez O."/>
            <person name="Roques C."/>
            <person name="Iampietro C."/>
            <person name="Lluch J."/>
            <person name="Castinel A."/>
            <person name="Donnadieu C."/>
            <person name="Desvignes T."/>
            <person name="Floi Bucao C."/>
            <person name="Jouanno E."/>
            <person name="Wen M."/>
            <person name="Mejri S."/>
            <person name="Dirks R."/>
            <person name="Jansen H."/>
            <person name="Henkel C."/>
            <person name="Chen W.J."/>
            <person name="Zahm M."/>
            <person name="Cabau C."/>
            <person name="Klopp C."/>
            <person name="Thompson A.W."/>
            <person name="Robinson-Rechavi M."/>
            <person name="Braasch I."/>
            <person name="Lecointre G."/>
            <person name="Bobe J."/>
            <person name="Postlethwait J.H."/>
            <person name="Berthelot C."/>
            <person name="Roest Crollius H."/>
            <person name="Guiguen Y."/>
        </authorList>
    </citation>
    <scope>NUCLEOTIDE SEQUENCE</scope>
    <source>
        <strain evidence="19">NC1722</strain>
    </source>
</reference>
<feature type="domain" description="EGF-like" evidence="17">
    <location>
        <begin position="1667"/>
        <end position="1703"/>
    </location>
</feature>
<comment type="caution">
    <text evidence="19">The sequence shown here is derived from an EMBL/GenBank/DDBJ whole genome shotgun (WGS) entry which is preliminary data.</text>
</comment>
<dbReference type="SUPFAM" id="SSF49313">
    <property type="entry name" value="Cadherin-like"/>
    <property type="match status" value="14"/>
</dbReference>
<feature type="domain" description="Laminin G" evidence="16">
    <location>
        <begin position="2004"/>
        <end position="2190"/>
    </location>
</feature>
<dbReference type="FunFam" id="2.60.40.60:FF:000033">
    <property type="entry name" value="FAT atypical cadherin 1"/>
    <property type="match status" value="2"/>
</dbReference>
<dbReference type="PANTHER" id="PTHR24027">
    <property type="entry name" value="CADHERIN-23"/>
    <property type="match status" value="1"/>
</dbReference>
<feature type="domain" description="Cadherin" evidence="18">
    <location>
        <begin position="301"/>
        <end position="401"/>
    </location>
</feature>
<dbReference type="GO" id="GO:0060218">
    <property type="term" value="P:hematopoietic stem cell differentiation"/>
    <property type="evidence" value="ECO:0007669"/>
    <property type="project" value="UniProtKB-ARBA"/>
</dbReference>
<dbReference type="PROSITE" id="PS00010">
    <property type="entry name" value="ASX_HYDROXYL"/>
    <property type="match status" value="2"/>
</dbReference>
<dbReference type="FunFam" id="2.10.25.10:FF:000472">
    <property type="entry name" value="Uncharacterized protein, isoform A"/>
    <property type="match status" value="1"/>
</dbReference>
<keyword evidence="5" id="KW-0677">Repeat</keyword>
<evidence type="ECO:0000256" key="5">
    <source>
        <dbReference type="ARBA" id="ARBA00022737"/>
    </source>
</evidence>
<evidence type="ECO:0000256" key="10">
    <source>
        <dbReference type="ARBA" id="ARBA00023157"/>
    </source>
</evidence>
<feature type="domain" description="EGF-like" evidence="17">
    <location>
        <begin position="1607"/>
        <end position="1665"/>
    </location>
</feature>
<keyword evidence="2 13" id="KW-0245">EGF-like domain</keyword>
<feature type="domain" description="Cadherin" evidence="18">
    <location>
        <begin position="611"/>
        <end position="711"/>
    </location>
</feature>
<dbReference type="GO" id="GO:0009653">
    <property type="term" value="P:anatomical structure morphogenesis"/>
    <property type="evidence" value="ECO:0007669"/>
    <property type="project" value="UniProtKB-ARBA"/>
</dbReference>
<feature type="disulfide bond" evidence="13">
    <location>
        <begin position="1655"/>
        <end position="1664"/>
    </location>
</feature>
<feature type="region of interest" description="Disordered" evidence="14">
    <location>
        <begin position="2436"/>
        <end position="2494"/>
    </location>
</feature>
<dbReference type="Proteomes" id="UP001221898">
    <property type="component" value="Unassembled WGS sequence"/>
</dbReference>
<feature type="domain" description="Cadherin" evidence="18">
    <location>
        <begin position="917"/>
        <end position="1018"/>
    </location>
</feature>
<dbReference type="PROSITE" id="PS50268">
    <property type="entry name" value="CADHERIN_2"/>
    <property type="match status" value="13"/>
</dbReference>
<dbReference type="InterPro" id="IPR020894">
    <property type="entry name" value="Cadherin_CS"/>
</dbReference>
<feature type="transmembrane region" description="Helical" evidence="15">
    <location>
        <begin position="2265"/>
        <end position="2288"/>
    </location>
</feature>
<dbReference type="SMART" id="SM00181">
    <property type="entry name" value="EGF"/>
    <property type="match status" value="6"/>
</dbReference>
<dbReference type="PROSITE" id="PS01187">
    <property type="entry name" value="EGF_CA"/>
    <property type="match status" value="2"/>
</dbReference>
<dbReference type="CDD" id="cd11304">
    <property type="entry name" value="Cadherin_repeat"/>
    <property type="match status" value="12"/>
</dbReference>
<keyword evidence="4" id="KW-0732">Signal</keyword>
<accession>A0AAD7SLA0</accession>
<keyword evidence="6 12" id="KW-0106">Calcium</keyword>
<feature type="domain" description="Cadherin" evidence="18">
    <location>
        <begin position="814"/>
        <end position="917"/>
    </location>
</feature>
<feature type="domain" description="Cadherin" evidence="18">
    <location>
        <begin position="507"/>
        <end position="610"/>
    </location>
</feature>
<evidence type="ECO:0000256" key="12">
    <source>
        <dbReference type="PROSITE-ProRule" id="PRU00043"/>
    </source>
</evidence>
<dbReference type="PROSITE" id="PS00022">
    <property type="entry name" value="EGF_1"/>
    <property type="match status" value="4"/>
</dbReference>
<feature type="domain" description="EGF-like" evidence="17">
    <location>
        <begin position="1960"/>
        <end position="1996"/>
    </location>
</feature>
<feature type="domain" description="Cadherin" evidence="18">
    <location>
        <begin position="1323"/>
        <end position="1421"/>
    </location>
</feature>
<dbReference type="InterPro" id="IPR015919">
    <property type="entry name" value="Cadherin-like_sf"/>
</dbReference>
<dbReference type="FunFam" id="2.60.40.60:FF:000080">
    <property type="entry name" value="FAT atypical cadherin 1"/>
    <property type="match status" value="1"/>
</dbReference>
<dbReference type="EMBL" id="JAINUG010000052">
    <property type="protein sequence ID" value="KAJ8404732.1"/>
    <property type="molecule type" value="Genomic_DNA"/>
</dbReference>
<keyword evidence="7" id="KW-0130">Cell adhesion</keyword>
<feature type="domain" description="EGF-like" evidence="17">
    <location>
        <begin position="1705"/>
        <end position="1741"/>
    </location>
</feature>
<dbReference type="PROSITE" id="PS00232">
    <property type="entry name" value="CADHERIN_1"/>
    <property type="match status" value="5"/>
</dbReference>
<evidence type="ECO:0000256" key="2">
    <source>
        <dbReference type="ARBA" id="ARBA00022536"/>
    </source>
</evidence>
<evidence type="ECO:0000256" key="14">
    <source>
        <dbReference type="SAM" id="MobiDB-lite"/>
    </source>
</evidence>
<dbReference type="InterPro" id="IPR013320">
    <property type="entry name" value="ConA-like_dom_sf"/>
</dbReference>
<dbReference type="CDD" id="cd00110">
    <property type="entry name" value="LamG"/>
    <property type="match status" value="2"/>
</dbReference>
<dbReference type="SUPFAM" id="SSF57196">
    <property type="entry name" value="EGF/Laminin"/>
    <property type="match status" value="2"/>
</dbReference>
<dbReference type="Pfam" id="PF02210">
    <property type="entry name" value="Laminin_G_2"/>
    <property type="match status" value="2"/>
</dbReference>
<keyword evidence="8 15" id="KW-1133">Transmembrane helix</keyword>
<evidence type="ECO:0000256" key="8">
    <source>
        <dbReference type="ARBA" id="ARBA00022989"/>
    </source>
</evidence>
<dbReference type="SMART" id="SM00179">
    <property type="entry name" value="EGF_CA"/>
    <property type="match status" value="2"/>
</dbReference>
<evidence type="ECO:0000256" key="11">
    <source>
        <dbReference type="ARBA" id="ARBA00023180"/>
    </source>
</evidence>
<organism evidence="19 20">
    <name type="scientific">Aldrovandia affinis</name>
    <dbReference type="NCBI Taxonomy" id="143900"/>
    <lineage>
        <taxon>Eukaryota</taxon>
        <taxon>Metazoa</taxon>
        <taxon>Chordata</taxon>
        <taxon>Craniata</taxon>
        <taxon>Vertebrata</taxon>
        <taxon>Euteleostomi</taxon>
        <taxon>Actinopterygii</taxon>
        <taxon>Neopterygii</taxon>
        <taxon>Teleostei</taxon>
        <taxon>Notacanthiformes</taxon>
        <taxon>Halosauridae</taxon>
        <taxon>Aldrovandia</taxon>
    </lineage>
</organism>
<evidence type="ECO:0000259" key="16">
    <source>
        <dbReference type="PROSITE" id="PS50025"/>
    </source>
</evidence>
<evidence type="ECO:0000259" key="17">
    <source>
        <dbReference type="PROSITE" id="PS50026"/>
    </source>
</evidence>
<dbReference type="PRINTS" id="PR00205">
    <property type="entry name" value="CADHERIN"/>
</dbReference>
<name>A0AAD7SLA0_9TELE</name>
<evidence type="ECO:0000313" key="20">
    <source>
        <dbReference type="Proteomes" id="UP001221898"/>
    </source>
</evidence>
<feature type="disulfide bond" evidence="13">
    <location>
        <begin position="1731"/>
        <end position="1740"/>
    </location>
</feature>
<evidence type="ECO:0000256" key="15">
    <source>
        <dbReference type="SAM" id="Phobius"/>
    </source>
</evidence>
<feature type="domain" description="Cadherin" evidence="18">
    <location>
        <begin position="22"/>
        <end position="197"/>
    </location>
</feature>
<protein>
    <submittedName>
        <fullName evidence="19">Uncharacterized protein</fullName>
    </submittedName>
</protein>
<feature type="domain" description="Cadherin" evidence="18">
    <location>
        <begin position="1019"/>
        <end position="1122"/>
    </location>
</feature>
<feature type="disulfide bond" evidence="13">
    <location>
        <begin position="1986"/>
        <end position="1995"/>
    </location>
</feature>
<feature type="region of interest" description="Disordered" evidence="14">
    <location>
        <begin position="2508"/>
        <end position="2577"/>
    </location>
</feature>
<dbReference type="GO" id="GO:0045597">
    <property type="term" value="P:positive regulation of cell differentiation"/>
    <property type="evidence" value="ECO:0007669"/>
    <property type="project" value="UniProtKB-ARBA"/>
</dbReference>
<dbReference type="GO" id="GO:1901222">
    <property type="term" value="P:regulation of non-canonical NF-kappaB signal transduction"/>
    <property type="evidence" value="ECO:0007669"/>
    <property type="project" value="UniProtKB-ARBA"/>
</dbReference>
<evidence type="ECO:0000256" key="6">
    <source>
        <dbReference type="ARBA" id="ARBA00022837"/>
    </source>
</evidence>
<dbReference type="FunFam" id="2.60.40.60:FF:000106">
    <property type="entry name" value="FAT atypical cadherin 4"/>
    <property type="match status" value="1"/>
</dbReference>
<comment type="subcellular location">
    <subcellularLocation>
        <location evidence="1">Membrane</location>
        <topology evidence="1">Single-pass membrane protein</topology>
    </subcellularLocation>
</comment>
<dbReference type="FunFam" id="2.60.40.60:FF:000037">
    <property type="entry name" value="FAT atypical cadherin 1"/>
    <property type="match status" value="1"/>
</dbReference>
<keyword evidence="10 13" id="KW-1015">Disulfide bond</keyword>
<dbReference type="InterPro" id="IPR039808">
    <property type="entry name" value="Cadherin"/>
</dbReference>
<dbReference type="InterPro" id="IPR000742">
    <property type="entry name" value="EGF"/>
</dbReference>
<sequence length="2640" mass="286946">MHRLGGASMRPRNAQLRQLAFSKPVYSFQVNEDTPPGTPVGQVSAAGQGPVVFSLLEDDGDGLFVLSPYSGKFFLSRGLDYESERYYVLTVEVGRGDVQLSRVRVYFNVMDMNDNPPIFRPDTYSAIVPEDSPVGTCVLALNVSPTQMTGPLDRERVPMYNLTVQVSDLALSAGSRLTSTAHVTVHVEDVNDNAPSFMSAGSLHIPEDTPLRAVVMAVQAVDADSGPSGEVEYGLGNLSAGVFRIDGTSGRLFLERPLDRELSDVLTVLLTARDRGSPRLSTTMNLTVLVEDINDNEPSFPQSDYSVTVREDVSRGTSLLQVRAHDPDLGLNGRVRYRISRTQFSVDPVRGVIVVMDALDREQSPSYAFTVVAVDQGDPPRSATAFINVIVTDVNDCTPVFTPVLLTLHMPENLEDMAQVIHQVSALDEDRGVNSQLTYSIVRGNEEGLFSLSPSGTLRVLHSMDRELRVQHTLHIIAVDSGLPALTGTGTVRILVDDLNDNRPVFTQDVFSTAVSEDIPAGTAFATITASDPDDGVSGQVRYALEEGSVPFSIDEVSGVMFTTGALDRETVGSYLLTVTGSDMHPTHPLVSSATVSVLVEDVNDQWPQFLNGPYVANVPTIVAPGSIVCVVRAVDADTGKNAQLTFSIFGHNTSQLSISPSRGEIFAADVLEGTDDITVSVSVDDGGDDPKADTTTVTVRFQHAWEFPTVTVDTRKGLLSEDEPLGTLVAVVTAESNRTGLVSYYSASGNFGEVFQLHRETGELTIRRPLDYEESEEFLIWVEARDAGLPPFSTYAEIRINISDVNDNSPEFTQNVYRCELFENLPASPVCGVTAVDADSGIYGKVRYSILRGDLDNTFTIDSDTGILRTVQSLDREKISDYNLTIQATDKENNLNTGTAVVLVAVLDTNDHAPRFLQIFFTEIPEDAPVGFAVIQITSTDEDIGANAVSTYTIINHSGSLPFAIDGTSGNIVVVRSLDRETQDRYVVRVNANDSAWSISTDVTIDITDVNDNRPVFSKSSYSVTVTETKAQEVFVMQVHATDSDLGSNKQILYHIEPPSEIFGVNISTGYIQTKQPISLNDTSSLSFIVVASDCGDVPNYSNATVTVTFVRGVNEFNPKFQKSQYNFSVPERSPNRTRVGKVLATDYDLGPDGEVFYLLIGRSKRVGFDIDERSGEIFTAGDLRQHGHSLEVLRILAKNRGSINGSDIDETVVLVNVTDANNPPEFSSTHYTAEVSEDAATGTSVTRVTAKDKDSVPQWRRFVYSVKSGNMNGSFALDPVTGILSVKTLLDRERYGSARVAVTVSDVNDNPPRLISTVGYVRENQPHGTVVSVLNSSDSDLPPNQGPYTYWLVRPVFGSSFSVSPDGVLSTTRPVDRERSPVHSVLVVVQDAGTPPLSSTVTVLVNVLDENDNPSSPRHVYIEVKYYGNSFLGGLIGNVQPEDPDEMDLFNCTIKNGPRNMFGFPFGGCDLWSTPYQGEGTYNITVEANDHLHPSVNNSVYVSYKGFTNASMDNCVLFYVTSPSFEEFLSFSYLKFVKALDSLFNLQASKTHVFGLKNLGDKILLLAAVKTYNGQFLSGEVASGISATQKKLLEAQSGVEISHITGDPCLANPCQNGAVCIKNVHISQDIAVLESSVLMFVSPKQVEIFNCSCLPGFSGTVCESDIDECEEDPCQNGGTCVNYLGGFFCHCLKGFSGVHCHSNVDECQNIRCHNGGTCLNTQGEFHCSCGLGYEGQFCEQFVDPCASSPCLQGICTNLLTGYACVSGANCEEESYGFQELSFMEFPSLDPRNNIISLELATVRQNSLLLYNHGGPSSPEFLALEIVGGKVRLSFDLGSGVVRVETAKMVADGSFHRITTQRTGKVASLQVDSCSADEPHGFCFFQSEGVGSERTLDVSSYNMTFGGVRSLDAILLRATQVRTHDFVGCMRNAKVNNIPLDASRALALYNVLERCPRGASSPCDSTVCQNGGVCHDHWTHLSCDCGDLFTGTNCNTEISEDRALHFNGRANIEYVIKESYRREQQLKGPGDRDSGEMGVEIKLRTTEKDGALVFILGRKGHSALRVMDGKLLYISQDNASSHLTEIAVDIPLVDGRWHALCLFRDGQTTTILLDGLLVMNTTKSTLDLTTVNVHRIVLGGDRPGETINQQPGFSGCVEYFRFEGRVLPFSGFSEMAEVHPSPALVQGGCSSVGPCLPPPCSEEDVALLSCFPWPCPNADTCGAPHWANGSCGCLRNVTDGLCKLCPPRGVSSDICPGPHTAVPLWIVAIVLPLTFVVICLVLLVILLRRAATSRRKKRFGARRLPRRVNQGADNRAFFGEVATSCTNGEQPDVIGAEGRKPEAAGHVVQGCGEAGMPSLQTGLTNSELEYYEIDCASGVYRSDAGSLQLGRHAGEHHSPCTRTETAVKGGGWQHHQDWAGRDQQQSLMRMALAESPPSVPETKTRGCPQTAVSSSRRGHLSQFRHECGRDKDPRHSSHPFTRRGQVPGFVEPPQGLSAEEVRRLNQDLDQQQGHAHSTGMIDSSESESHSSFTCSEYGLGREPSFTGEPGHLREQAASSARRGEMASGGTLCPLQEALPRTEVQRGADNASPRGPQQWESMLNLGLRFETYAQVFEDIAALPIELQNDLDWQSEMEEII</sequence>
<dbReference type="GO" id="GO:0005509">
    <property type="term" value="F:calcium ion binding"/>
    <property type="evidence" value="ECO:0007669"/>
    <property type="project" value="UniProtKB-UniRule"/>
</dbReference>
<dbReference type="FunFam" id="2.60.40.60:FF:000020">
    <property type="entry name" value="Dachsous cadherin-related 1b"/>
    <property type="match status" value="3"/>
</dbReference>
<dbReference type="CDD" id="cd00054">
    <property type="entry name" value="EGF_CA"/>
    <property type="match status" value="3"/>
</dbReference>
<keyword evidence="11" id="KW-0325">Glycoprotein</keyword>
<feature type="domain" description="Laminin G" evidence="16">
    <location>
        <begin position="1774"/>
        <end position="1964"/>
    </location>
</feature>
<dbReference type="InterPro" id="IPR049883">
    <property type="entry name" value="NOTCH1_EGF-like"/>
</dbReference>
<dbReference type="GO" id="GO:0016477">
    <property type="term" value="P:cell migration"/>
    <property type="evidence" value="ECO:0007669"/>
    <property type="project" value="TreeGrafter"/>
</dbReference>
<keyword evidence="20" id="KW-1185">Reference proteome</keyword>
<dbReference type="PROSITE" id="PS50026">
    <property type="entry name" value="EGF_3"/>
    <property type="match status" value="4"/>
</dbReference>
<dbReference type="GO" id="GO:0045296">
    <property type="term" value="F:cadherin binding"/>
    <property type="evidence" value="ECO:0007669"/>
    <property type="project" value="TreeGrafter"/>
</dbReference>
<dbReference type="Pfam" id="PF07645">
    <property type="entry name" value="EGF_CA"/>
    <property type="match status" value="1"/>
</dbReference>
<dbReference type="Gene3D" id="2.60.40.60">
    <property type="entry name" value="Cadherins"/>
    <property type="match status" value="15"/>
</dbReference>
<feature type="domain" description="Cadherin" evidence="18">
    <location>
        <begin position="402"/>
        <end position="506"/>
    </location>
</feature>
<evidence type="ECO:0000313" key="19">
    <source>
        <dbReference type="EMBL" id="KAJ8404732.1"/>
    </source>
</evidence>
<evidence type="ECO:0000256" key="13">
    <source>
        <dbReference type="PROSITE-ProRule" id="PRU00076"/>
    </source>
</evidence>
<evidence type="ECO:0000256" key="3">
    <source>
        <dbReference type="ARBA" id="ARBA00022692"/>
    </source>
</evidence>
<dbReference type="PANTHER" id="PTHR24027:SF438">
    <property type="entry name" value="CADHERIN 23"/>
    <property type="match status" value="1"/>
</dbReference>
<dbReference type="PROSITE" id="PS50025">
    <property type="entry name" value="LAM_G_DOMAIN"/>
    <property type="match status" value="2"/>
</dbReference>
<proteinExistence type="predicted"/>
<evidence type="ECO:0000256" key="7">
    <source>
        <dbReference type="ARBA" id="ARBA00022889"/>
    </source>
</evidence>
<dbReference type="GO" id="GO:0008013">
    <property type="term" value="F:beta-catenin binding"/>
    <property type="evidence" value="ECO:0007669"/>
    <property type="project" value="TreeGrafter"/>
</dbReference>
<dbReference type="SMART" id="SM00282">
    <property type="entry name" value="LamG"/>
    <property type="match status" value="2"/>
</dbReference>
<dbReference type="Pfam" id="PF00028">
    <property type="entry name" value="Cadherin"/>
    <property type="match status" value="12"/>
</dbReference>
<feature type="domain" description="Cadherin" evidence="18">
    <location>
        <begin position="1123"/>
        <end position="1228"/>
    </location>
</feature>
<gene>
    <name evidence="19" type="ORF">AAFF_G00335950</name>
</gene>
<evidence type="ECO:0000259" key="18">
    <source>
        <dbReference type="PROSITE" id="PS50268"/>
    </source>
</evidence>
<dbReference type="InterPro" id="IPR002126">
    <property type="entry name" value="Cadherin-like_dom"/>
</dbReference>
<dbReference type="SUPFAM" id="SSF49899">
    <property type="entry name" value="Concanavalin A-like lectins/glucanases"/>
    <property type="match status" value="2"/>
</dbReference>
<dbReference type="SMART" id="SM00112">
    <property type="entry name" value="CA"/>
    <property type="match status" value="14"/>
</dbReference>
<evidence type="ECO:0000256" key="4">
    <source>
        <dbReference type="ARBA" id="ARBA00022729"/>
    </source>
</evidence>
<keyword evidence="3 15" id="KW-0812">Transmembrane</keyword>
<dbReference type="Pfam" id="PF00008">
    <property type="entry name" value="EGF"/>
    <property type="match status" value="1"/>
</dbReference>
<dbReference type="GO" id="GO:0007156">
    <property type="term" value="P:homophilic cell adhesion via plasma membrane adhesion molecules"/>
    <property type="evidence" value="ECO:0007669"/>
    <property type="project" value="InterPro"/>
</dbReference>
<keyword evidence="9 15" id="KW-0472">Membrane</keyword>
<evidence type="ECO:0000256" key="1">
    <source>
        <dbReference type="ARBA" id="ARBA00004167"/>
    </source>
</evidence>
<feature type="disulfide bond" evidence="13">
    <location>
        <begin position="1693"/>
        <end position="1702"/>
    </location>
</feature>
<dbReference type="FunFam" id="2.60.40.60:FF:000024">
    <property type="entry name" value="FAT atypical cadherin 3"/>
    <property type="match status" value="1"/>
</dbReference>
<dbReference type="PROSITE" id="PS01186">
    <property type="entry name" value="EGF_2"/>
    <property type="match status" value="3"/>
</dbReference>
<dbReference type="InterPro" id="IPR000152">
    <property type="entry name" value="EGF-type_Asp/Asn_hydroxyl_site"/>
</dbReference>
<comment type="caution">
    <text evidence="13">Lacks conserved residue(s) required for the propagation of feature annotation.</text>
</comment>
<dbReference type="Gene3D" id="2.10.25.10">
    <property type="entry name" value="Laminin"/>
    <property type="match status" value="4"/>
</dbReference>
<dbReference type="Gene3D" id="2.60.120.200">
    <property type="match status" value="2"/>
</dbReference>
<feature type="domain" description="Cadherin" evidence="18">
    <location>
        <begin position="1229"/>
        <end position="1316"/>
    </location>
</feature>
<feature type="domain" description="Cadherin" evidence="18">
    <location>
        <begin position="712"/>
        <end position="813"/>
    </location>
</feature>
<evidence type="ECO:0000256" key="9">
    <source>
        <dbReference type="ARBA" id="ARBA00023136"/>
    </source>
</evidence>
<dbReference type="InterPro" id="IPR018097">
    <property type="entry name" value="EGF_Ca-bd_CS"/>
</dbReference>
<feature type="compositionally biased region" description="Basic and acidic residues" evidence="14">
    <location>
        <begin position="2464"/>
        <end position="2476"/>
    </location>
</feature>
<feature type="domain" description="Cadherin" evidence="18">
    <location>
        <begin position="197"/>
        <end position="300"/>
    </location>
</feature>
<dbReference type="InterPro" id="IPR001791">
    <property type="entry name" value="Laminin_G"/>
</dbReference>
<dbReference type="GO" id="GO:0016342">
    <property type="term" value="C:catenin complex"/>
    <property type="evidence" value="ECO:0007669"/>
    <property type="project" value="TreeGrafter"/>
</dbReference>